<dbReference type="EMBL" id="JAPTSV010000008">
    <property type="protein sequence ID" value="KAJ1525046.1"/>
    <property type="molecule type" value="Genomic_DNA"/>
</dbReference>
<dbReference type="PROSITE" id="PS50177">
    <property type="entry name" value="NTF2_DOMAIN"/>
    <property type="match status" value="1"/>
</dbReference>
<reference evidence="7" key="1">
    <citation type="submission" date="2022-12" db="EMBL/GenBank/DDBJ databases">
        <title>Chromosome-level genome assembly of the bean flower thrips Megalurothrips usitatus.</title>
        <authorList>
            <person name="Ma L."/>
            <person name="Liu Q."/>
            <person name="Li H."/>
            <person name="Cai W."/>
        </authorList>
    </citation>
    <scope>NUCLEOTIDE SEQUENCE</scope>
    <source>
        <strain evidence="7">Cailab_2022a</strain>
    </source>
</reference>
<proteinExistence type="predicted"/>
<evidence type="ECO:0000256" key="5">
    <source>
        <dbReference type="ARBA" id="ARBA00070836"/>
    </source>
</evidence>
<dbReference type="SUPFAM" id="SSF54427">
    <property type="entry name" value="NTF2-like"/>
    <property type="match status" value="1"/>
</dbReference>
<dbReference type="InterPro" id="IPR002075">
    <property type="entry name" value="NTF2_dom"/>
</dbReference>
<sequence length="174" mass="19688">MTALRFLKSRFDVKTTLQIPFCFRHILFNLATNMIAKEQLKDKIRDACNVAEEFTKLYYESIDRMRHQLSRHYMDTALLVWNGTGSVGKDQIQKFLEALPTSQHTVASLDSQPVLEEAVSGQFTLLIQAAGSVHFGTGGSGETKPFHQTFLITAQGDKWKIVSDCFRLQEAIES</sequence>
<evidence type="ECO:0000256" key="2">
    <source>
        <dbReference type="ARBA" id="ARBA00022448"/>
    </source>
</evidence>
<gene>
    <name evidence="7" type="ORF">ONE63_009892</name>
</gene>
<keyword evidence="2" id="KW-0813">Transport</keyword>
<evidence type="ECO:0000313" key="7">
    <source>
        <dbReference type="EMBL" id="KAJ1525046.1"/>
    </source>
</evidence>
<dbReference type="CDD" id="cd00780">
    <property type="entry name" value="NTF2"/>
    <property type="match status" value="1"/>
</dbReference>
<comment type="subcellular location">
    <subcellularLocation>
        <location evidence="1">Nucleus</location>
    </subcellularLocation>
</comment>
<dbReference type="Pfam" id="PF02136">
    <property type="entry name" value="NTF2"/>
    <property type="match status" value="1"/>
</dbReference>
<accession>A0AAV7XMM5</accession>
<name>A0AAV7XMM5_9NEOP</name>
<dbReference type="InterPro" id="IPR032710">
    <property type="entry name" value="NTF2-like_dom_sf"/>
</dbReference>
<dbReference type="InterPro" id="IPR045875">
    <property type="entry name" value="NTF2"/>
</dbReference>
<dbReference type="GO" id="GO:0005634">
    <property type="term" value="C:nucleus"/>
    <property type="evidence" value="ECO:0007669"/>
    <property type="project" value="UniProtKB-SubCell"/>
</dbReference>
<comment type="caution">
    <text evidence="7">The sequence shown here is derived from an EMBL/GenBank/DDBJ whole genome shotgun (WGS) entry which is preliminary data.</text>
</comment>
<keyword evidence="8" id="KW-1185">Reference proteome</keyword>
<dbReference type="Proteomes" id="UP001075354">
    <property type="component" value="Chromosome 8"/>
</dbReference>
<dbReference type="FunFam" id="3.10.450.50:FF:000006">
    <property type="entry name" value="NTF2-related export protein 2 isoform 1"/>
    <property type="match status" value="1"/>
</dbReference>
<evidence type="ECO:0000313" key="8">
    <source>
        <dbReference type="Proteomes" id="UP001075354"/>
    </source>
</evidence>
<evidence type="ECO:0000256" key="3">
    <source>
        <dbReference type="ARBA" id="ARBA00022927"/>
    </source>
</evidence>
<keyword evidence="3" id="KW-0653">Protein transport</keyword>
<dbReference type="GO" id="GO:0015031">
    <property type="term" value="P:protein transport"/>
    <property type="evidence" value="ECO:0007669"/>
    <property type="project" value="UniProtKB-KW"/>
</dbReference>
<feature type="domain" description="NTF2" evidence="6">
    <location>
        <begin position="50"/>
        <end position="168"/>
    </location>
</feature>
<evidence type="ECO:0000256" key="4">
    <source>
        <dbReference type="ARBA" id="ARBA00023242"/>
    </source>
</evidence>
<protein>
    <recommendedName>
        <fullName evidence="5">NTF2-related export protein</fullName>
    </recommendedName>
</protein>
<dbReference type="AlphaFoldDB" id="A0AAV7XMM5"/>
<evidence type="ECO:0000259" key="6">
    <source>
        <dbReference type="PROSITE" id="PS50177"/>
    </source>
</evidence>
<keyword evidence="4" id="KW-0539">Nucleus</keyword>
<dbReference type="PANTHER" id="PTHR12612">
    <property type="entry name" value="NUCLEAR TRANSPORT FACTOR 2"/>
    <property type="match status" value="1"/>
</dbReference>
<dbReference type="InterPro" id="IPR018222">
    <property type="entry name" value="Nuclear_transport_factor_2_euk"/>
</dbReference>
<organism evidence="7 8">
    <name type="scientific">Megalurothrips usitatus</name>
    <name type="common">bean blossom thrips</name>
    <dbReference type="NCBI Taxonomy" id="439358"/>
    <lineage>
        <taxon>Eukaryota</taxon>
        <taxon>Metazoa</taxon>
        <taxon>Ecdysozoa</taxon>
        <taxon>Arthropoda</taxon>
        <taxon>Hexapoda</taxon>
        <taxon>Insecta</taxon>
        <taxon>Pterygota</taxon>
        <taxon>Neoptera</taxon>
        <taxon>Paraneoptera</taxon>
        <taxon>Thysanoptera</taxon>
        <taxon>Terebrantia</taxon>
        <taxon>Thripoidea</taxon>
        <taxon>Thripidae</taxon>
        <taxon>Megalurothrips</taxon>
    </lineage>
</organism>
<dbReference type="GO" id="GO:0006913">
    <property type="term" value="P:nucleocytoplasmic transport"/>
    <property type="evidence" value="ECO:0007669"/>
    <property type="project" value="InterPro"/>
</dbReference>
<evidence type="ECO:0000256" key="1">
    <source>
        <dbReference type="ARBA" id="ARBA00004123"/>
    </source>
</evidence>
<dbReference type="Gene3D" id="3.10.450.50">
    <property type="match status" value="1"/>
</dbReference>